<dbReference type="InterPro" id="IPR045058">
    <property type="entry name" value="GIMA/IAN/Toc"/>
</dbReference>
<sequence>HLYLFMSHTWSGRQGAVQWRGQCSGAAGRGQQGAVQLYTPDHSWDQELRLVLIGNTGSGKSASGNTILGHQQFASRTSASSVTQVCELGSVELRSIQVVDMPGFGDTCLSEEQIYSEIAKCVIFGEDALRHHTVVLFTRGDDLEGVDIETYLNDTAPARLKLLIDLCGGRYHVLNNRDPSNRAQVKELIVKVDTMQRDRGFYTNSVFLKAEEAIREEEKRLIKERGQTEGGETLRNDVIREKAAHPKRQKCESEHRSVVRPAGGLQRLRMGGLDDAFCLSCYVLFMFCPID</sequence>
<dbReference type="STRING" id="409849.ENSPMGP00000011595"/>
<reference evidence="5" key="2">
    <citation type="submission" date="2025-09" db="UniProtKB">
        <authorList>
            <consortium name="Ensembl"/>
        </authorList>
    </citation>
    <scope>IDENTIFICATION</scope>
</reference>
<comment type="similarity">
    <text evidence="1">Belongs to the TRAFAC class TrmE-Era-EngA-EngB-Septin-like GTPase superfamily. AIG1/Toc34/Toc159-like paraseptin GTPase family. IAN subfamily.</text>
</comment>
<proteinExistence type="inferred from homology"/>
<feature type="domain" description="AIG1-type G" evidence="4">
    <location>
        <begin position="48"/>
        <end position="126"/>
    </location>
</feature>
<keyword evidence="3" id="KW-0342">GTP-binding</keyword>
<keyword evidence="2" id="KW-0547">Nucleotide-binding</keyword>
<dbReference type="SUPFAM" id="SSF52540">
    <property type="entry name" value="P-loop containing nucleoside triphosphate hydrolases"/>
    <property type="match status" value="1"/>
</dbReference>
<dbReference type="InterPro" id="IPR006703">
    <property type="entry name" value="G_AIG1"/>
</dbReference>
<accession>A0A3B4A4E4</accession>
<evidence type="ECO:0000313" key="6">
    <source>
        <dbReference type="Proteomes" id="UP000261520"/>
    </source>
</evidence>
<evidence type="ECO:0000313" key="5">
    <source>
        <dbReference type="Ensembl" id="ENSPMGP00000011595.1"/>
    </source>
</evidence>
<reference evidence="5" key="1">
    <citation type="submission" date="2025-08" db="UniProtKB">
        <authorList>
            <consortium name="Ensembl"/>
        </authorList>
    </citation>
    <scope>IDENTIFICATION</scope>
</reference>
<dbReference type="GO" id="GO:0005525">
    <property type="term" value="F:GTP binding"/>
    <property type="evidence" value="ECO:0007669"/>
    <property type="project" value="UniProtKB-KW"/>
</dbReference>
<dbReference type="PANTHER" id="PTHR10903">
    <property type="entry name" value="GTPASE, IMAP FAMILY MEMBER-RELATED"/>
    <property type="match status" value="1"/>
</dbReference>
<dbReference type="InterPro" id="IPR027417">
    <property type="entry name" value="P-loop_NTPase"/>
</dbReference>
<dbReference type="PANTHER" id="PTHR10903:SF170">
    <property type="entry name" value="GTPASE IMAP FAMILY MEMBER 7"/>
    <property type="match status" value="1"/>
</dbReference>
<organism evidence="5 6">
    <name type="scientific">Periophthalmus magnuspinnatus</name>
    <dbReference type="NCBI Taxonomy" id="409849"/>
    <lineage>
        <taxon>Eukaryota</taxon>
        <taxon>Metazoa</taxon>
        <taxon>Chordata</taxon>
        <taxon>Craniata</taxon>
        <taxon>Vertebrata</taxon>
        <taxon>Euteleostomi</taxon>
        <taxon>Actinopterygii</taxon>
        <taxon>Neopterygii</taxon>
        <taxon>Teleostei</taxon>
        <taxon>Neoteleostei</taxon>
        <taxon>Acanthomorphata</taxon>
        <taxon>Gobiaria</taxon>
        <taxon>Gobiiformes</taxon>
        <taxon>Gobioidei</taxon>
        <taxon>Gobiidae</taxon>
        <taxon>Oxudercinae</taxon>
        <taxon>Periophthalmus</taxon>
    </lineage>
</organism>
<dbReference type="Pfam" id="PF04548">
    <property type="entry name" value="AIG1"/>
    <property type="match status" value="1"/>
</dbReference>
<evidence type="ECO:0000259" key="4">
    <source>
        <dbReference type="Pfam" id="PF04548"/>
    </source>
</evidence>
<evidence type="ECO:0000256" key="3">
    <source>
        <dbReference type="ARBA" id="ARBA00023134"/>
    </source>
</evidence>
<dbReference type="Ensembl" id="ENSPMGT00000012378.1">
    <property type="protein sequence ID" value="ENSPMGP00000011595.1"/>
    <property type="gene ID" value="ENSPMGG00000009605.1"/>
</dbReference>
<dbReference type="AlphaFoldDB" id="A0A3B4A4E4"/>
<protein>
    <recommendedName>
        <fullName evidence="4">AIG1-type G domain-containing protein</fullName>
    </recommendedName>
</protein>
<evidence type="ECO:0000256" key="1">
    <source>
        <dbReference type="ARBA" id="ARBA00008535"/>
    </source>
</evidence>
<evidence type="ECO:0000256" key="2">
    <source>
        <dbReference type="ARBA" id="ARBA00022741"/>
    </source>
</evidence>
<dbReference type="Gene3D" id="3.40.50.300">
    <property type="entry name" value="P-loop containing nucleotide triphosphate hydrolases"/>
    <property type="match status" value="2"/>
</dbReference>
<dbReference type="Proteomes" id="UP000261520">
    <property type="component" value="Unplaced"/>
</dbReference>
<name>A0A3B4A4E4_9GOBI</name>
<keyword evidence="6" id="KW-1185">Reference proteome</keyword>